<dbReference type="RefSeq" id="WP_344562474.1">
    <property type="nucleotide sequence ID" value="NZ_BAAARJ010000003.1"/>
</dbReference>
<keyword evidence="3" id="KW-1185">Reference proteome</keyword>
<evidence type="ECO:0000313" key="3">
    <source>
        <dbReference type="Proteomes" id="UP001501447"/>
    </source>
</evidence>
<dbReference type="EMBL" id="BAAARJ010000003">
    <property type="protein sequence ID" value="GAA2598228.1"/>
    <property type="molecule type" value="Genomic_DNA"/>
</dbReference>
<name>A0ABP6C1Y3_9ACTN</name>
<proteinExistence type="predicted"/>
<evidence type="ECO:0000313" key="2">
    <source>
        <dbReference type="EMBL" id="GAA2598228.1"/>
    </source>
</evidence>
<sequence>MTVIEIEIGTTVRVRGSDRLMRLMAVERVYDSSRRPGRLGGLTETAFTRPLEGGREQGFPMDEVEPVCDHQGPLDVRSDGKHCSHCGALLYGRGPA</sequence>
<evidence type="ECO:0000256" key="1">
    <source>
        <dbReference type="SAM" id="MobiDB-lite"/>
    </source>
</evidence>
<reference evidence="3" key="1">
    <citation type="journal article" date="2019" name="Int. J. Syst. Evol. Microbiol.">
        <title>The Global Catalogue of Microorganisms (GCM) 10K type strain sequencing project: providing services to taxonomists for standard genome sequencing and annotation.</title>
        <authorList>
            <consortium name="The Broad Institute Genomics Platform"/>
            <consortium name="The Broad Institute Genome Sequencing Center for Infectious Disease"/>
            <person name="Wu L."/>
            <person name="Ma J."/>
        </authorList>
    </citation>
    <scope>NUCLEOTIDE SEQUENCE [LARGE SCALE GENOMIC DNA]</scope>
    <source>
        <strain evidence="3">JCM 16373</strain>
    </source>
</reference>
<protein>
    <submittedName>
        <fullName evidence="2">Uncharacterized protein</fullName>
    </submittedName>
</protein>
<gene>
    <name evidence="2" type="ORF">GCM10009863_09490</name>
</gene>
<organism evidence="2 3">
    <name type="scientific">Streptomyces axinellae</name>
    <dbReference type="NCBI Taxonomy" id="552788"/>
    <lineage>
        <taxon>Bacteria</taxon>
        <taxon>Bacillati</taxon>
        <taxon>Actinomycetota</taxon>
        <taxon>Actinomycetes</taxon>
        <taxon>Kitasatosporales</taxon>
        <taxon>Streptomycetaceae</taxon>
        <taxon>Streptomyces</taxon>
    </lineage>
</organism>
<dbReference type="Proteomes" id="UP001501447">
    <property type="component" value="Unassembled WGS sequence"/>
</dbReference>
<accession>A0ABP6C1Y3</accession>
<comment type="caution">
    <text evidence="2">The sequence shown here is derived from an EMBL/GenBank/DDBJ whole genome shotgun (WGS) entry which is preliminary data.</text>
</comment>
<feature type="region of interest" description="Disordered" evidence="1">
    <location>
        <begin position="34"/>
        <end position="63"/>
    </location>
</feature>